<evidence type="ECO:0000313" key="2">
    <source>
        <dbReference type="Proteomes" id="UP001174909"/>
    </source>
</evidence>
<comment type="caution">
    <text evidence="1">The sequence shown here is derived from an EMBL/GenBank/DDBJ whole genome shotgun (WGS) entry which is preliminary data.</text>
</comment>
<dbReference type="AlphaFoldDB" id="A0AA35X221"/>
<reference evidence="1" key="1">
    <citation type="submission" date="2023-03" db="EMBL/GenBank/DDBJ databases">
        <authorList>
            <person name="Steffen K."/>
            <person name="Cardenas P."/>
        </authorList>
    </citation>
    <scope>NUCLEOTIDE SEQUENCE</scope>
</reference>
<sequence>MGCRRFVVSSRRQAVPQFGPAIRHGALGKLRDLTVLENAHQDEHRPLLPHGLLETDQHLLDAVEMVGVRIAGTLRHFDEVEVVQFFDGNSRGRDARRVVEHEVHQVRGLGFPDGGESAKVGAQGGVAVQHQHPARLLGQGQSQSHRGGTIHAVHQVKVEFPPLRDSAPLPQRGGGRYDERISAVVAYGAGRLGVGNSGRRSAVR</sequence>
<organism evidence="1 2">
    <name type="scientific">Geodia barretti</name>
    <name type="common">Barrett's horny sponge</name>
    <dbReference type="NCBI Taxonomy" id="519541"/>
    <lineage>
        <taxon>Eukaryota</taxon>
        <taxon>Metazoa</taxon>
        <taxon>Porifera</taxon>
        <taxon>Demospongiae</taxon>
        <taxon>Heteroscleromorpha</taxon>
        <taxon>Tetractinellida</taxon>
        <taxon>Astrophorina</taxon>
        <taxon>Geodiidae</taxon>
        <taxon>Geodia</taxon>
    </lineage>
</organism>
<proteinExistence type="predicted"/>
<gene>
    <name evidence="1" type="ORF">GBAR_LOCUS19734</name>
</gene>
<protein>
    <submittedName>
        <fullName evidence="1">Uncharacterized protein</fullName>
    </submittedName>
</protein>
<dbReference type="Proteomes" id="UP001174909">
    <property type="component" value="Unassembled WGS sequence"/>
</dbReference>
<accession>A0AA35X221</accession>
<keyword evidence="2" id="KW-1185">Reference proteome</keyword>
<evidence type="ECO:0000313" key="1">
    <source>
        <dbReference type="EMBL" id="CAI8035125.1"/>
    </source>
</evidence>
<dbReference type="EMBL" id="CASHTH010002772">
    <property type="protein sequence ID" value="CAI8035125.1"/>
    <property type="molecule type" value="Genomic_DNA"/>
</dbReference>
<name>A0AA35X221_GEOBA</name>